<reference evidence="6 7" key="1">
    <citation type="submission" date="2024-06" db="EMBL/GenBank/DDBJ databases">
        <title>Sorghum-associated microbial communities from plants grown in Nebraska, USA.</title>
        <authorList>
            <person name="Schachtman D."/>
        </authorList>
    </citation>
    <scope>NUCLEOTIDE SEQUENCE [LARGE SCALE GENOMIC DNA]</scope>
    <source>
        <strain evidence="6 7">2709</strain>
    </source>
</reference>
<evidence type="ECO:0000313" key="6">
    <source>
        <dbReference type="EMBL" id="MET4578686.1"/>
    </source>
</evidence>
<comment type="similarity">
    <text evidence="1">Belongs to the LysR transcriptional regulatory family.</text>
</comment>
<dbReference type="InterPro" id="IPR050950">
    <property type="entry name" value="HTH-type_LysR_regulators"/>
</dbReference>
<dbReference type="InterPro" id="IPR036390">
    <property type="entry name" value="WH_DNA-bd_sf"/>
</dbReference>
<evidence type="ECO:0000313" key="7">
    <source>
        <dbReference type="Proteomes" id="UP001549320"/>
    </source>
</evidence>
<dbReference type="PRINTS" id="PR00039">
    <property type="entry name" value="HTHLYSR"/>
</dbReference>
<protein>
    <submittedName>
        <fullName evidence="6">DNA-binding transcriptional LysR family regulator</fullName>
    </submittedName>
</protein>
<dbReference type="InterPro" id="IPR036388">
    <property type="entry name" value="WH-like_DNA-bd_sf"/>
</dbReference>
<dbReference type="Proteomes" id="UP001549320">
    <property type="component" value="Unassembled WGS sequence"/>
</dbReference>
<keyword evidence="2" id="KW-0805">Transcription regulation</keyword>
<dbReference type="RefSeq" id="WP_354446123.1">
    <property type="nucleotide sequence ID" value="NZ_JBEPSH010000007.1"/>
</dbReference>
<evidence type="ECO:0000256" key="3">
    <source>
        <dbReference type="ARBA" id="ARBA00023125"/>
    </source>
</evidence>
<evidence type="ECO:0000256" key="1">
    <source>
        <dbReference type="ARBA" id="ARBA00009437"/>
    </source>
</evidence>
<organism evidence="6 7">
    <name type="scientific">Ottowia thiooxydans</name>
    <dbReference type="NCBI Taxonomy" id="219182"/>
    <lineage>
        <taxon>Bacteria</taxon>
        <taxon>Pseudomonadati</taxon>
        <taxon>Pseudomonadota</taxon>
        <taxon>Betaproteobacteria</taxon>
        <taxon>Burkholderiales</taxon>
        <taxon>Comamonadaceae</taxon>
        <taxon>Ottowia</taxon>
    </lineage>
</organism>
<dbReference type="Gene3D" id="3.40.190.290">
    <property type="match status" value="1"/>
</dbReference>
<keyword evidence="4" id="KW-0804">Transcription</keyword>
<name>A0ABV2QCB8_9BURK</name>
<evidence type="ECO:0000256" key="2">
    <source>
        <dbReference type="ARBA" id="ARBA00023015"/>
    </source>
</evidence>
<dbReference type="EMBL" id="JBEPSH010000007">
    <property type="protein sequence ID" value="MET4578686.1"/>
    <property type="molecule type" value="Genomic_DNA"/>
</dbReference>
<sequence>MPSHSHLDILGVQAFVAIAELGSFRAAANHMHLSESALGRRLAKLESSLGIRLVTRTTRTLTLSQEGAVFLPQARRVVQELASSLDSLRVGTGRRVGTLKIGCLPTIAALRMPSLLRAFARDYPDVRVQLFDRSATEIRRAVLEGEVDFAITVPGATHAKLESDKLFSEPMVAACPSGHRLARRASITWQDLSGEPLINIGMLSANRALIEAAMQKSALRLNWAYQVEHLATAVSLVSGGGIIAIVPASAVAERSDDTVRVLALRKPVVHREIVLLRRKLPQSEAADLFIELSKASLRG</sequence>
<dbReference type="SUPFAM" id="SSF46785">
    <property type="entry name" value="Winged helix' DNA-binding domain"/>
    <property type="match status" value="1"/>
</dbReference>
<dbReference type="GO" id="GO:0003677">
    <property type="term" value="F:DNA binding"/>
    <property type="evidence" value="ECO:0007669"/>
    <property type="project" value="UniProtKB-KW"/>
</dbReference>
<dbReference type="InterPro" id="IPR000847">
    <property type="entry name" value="LysR_HTH_N"/>
</dbReference>
<evidence type="ECO:0000259" key="5">
    <source>
        <dbReference type="PROSITE" id="PS50931"/>
    </source>
</evidence>
<dbReference type="PROSITE" id="PS50931">
    <property type="entry name" value="HTH_LYSR"/>
    <property type="match status" value="1"/>
</dbReference>
<keyword evidence="7" id="KW-1185">Reference proteome</keyword>
<gene>
    <name evidence="6" type="ORF">ABIE13_003802</name>
</gene>
<proteinExistence type="inferred from homology"/>
<feature type="domain" description="HTH lysR-type" evidence="5">
    <location>
        <begin position="13"/>
        <end position="64"/>
    </location>
</feature>
<dbReference type="InterPro" id="IPR005119">
    <property type="entry name" value="LysR_subst-bd"/>
</dbReference>
<dbReference type="Gene3D" id="1.10.10.10">
    <property type="entry name" value="Winged helix-like DNA-binding domain superfamily/Winged helix DNA-binding domain"/>
    <property type="match status" value="1"/>
</dbReference>
<dbReference type="Pfam" id="PF00126">
    <property type="entry name" value="HTH_1"/>
    <property type="match status" value="1"/>
</dbReference>
<accession>A0ABV2QCB8</accession>
<dbReference type="PANTHER" id="PTHR30419:SF8">
    <property type="entry name" value="NITROGEN ASSIMILATION TRANSCRIPTIONAL ACTIVATOR-RELATED"/>
    <property type="match status" value="1"/>
</dbReference>
<dbReference type="SUPFAM" id="SSF53850">
    <property type="entry name" value="Periplasmic binding protein-like II"/>
    <property type="match status" value="1"/>
</dbReference>
<dbReference type="Pfam" id="PF03466">
    <property type="entry name" value="LysR_substrate"/>
    <property type="match status" value="1"/>
</dbReference>
<dbReference type="CDD" id="cd08440">
    <property type="entry name" value="PBP2_LTTR_like_4"/>
    <property type="match status" value="1"/>
</dbReference>
<keyword evidence="3 6" id="KW-0238">DNA-binding</keyword>
<comment type="caution">
    <text evidence="6">The sequence shown here is derived from an EMBL/GenBank/DDBJ whole genome shotgun (WGS) entry which is preliminary data.</text>
</comment>
<dbReference type="PANTHER" id="PTHR30419">
    <property type="entry name" value="HTH-TYPE TRANSCRIPTIONAL REGULATOR YBHD"/>
    <property type="match status" value="1"/>
</dbReference>
<evidence type="ECO:0000256" key="4">
    <source>
        <dbReference type="ARBA" id="ARBA00023163"/>
    </source>
</evidence>